<dbReference type="PROSITE" id="PS50076">
    <property type="entry name" value="DNAJ_2"/>
    <property type="match status" value="1"/>
</dbReference>
<organism evidence="5 6">
    <name type="scientific">Cyclotella atomus</name>
    <dbReference type="NCBI Taxonomy" id="382360"/>
    <lineage>
        <taxon>Eukaryota</taxon>
        <taxon>Sar</taxon>
        <taxon>Stramenopiles</taxon>
        <taxon>Ochrophyta</taxon>
        <taxon>Bacillariophyta</taxon>
        <taxon>Coscinodiscophyceae</taxon>
        <taxon>Thalassiosirophycidae</taxon>
        <taxon>Stephanodiscales</taxon>
        <taxon>Stephanodiscaceae</taxon>
        <taxon>Cyclotella</taxon>
    </lineage>
</organism>
<dbReference type="Proteomes" id="UP001530400">
    <property type="component" value="Unassembled WGS sequence"/>
</dbReference>
<dbReference type="InterPro" id="IPR036869">
    <property type="entry name" value="J_dom_sf"/>
</dbReference>
<name>A0ABD3Q5K1_9STRA</name>
<dbReference type="SUPFAM" id="SSF46565">
    <property type="entry name" value="Chaperone J-domain"/>
    <property type="match status" value="1"/>
</dbReference>
<keyword evidence="3" id="KW-0732">Signal</keyword>
<gene>
    <name evidence="5" type="ORF">ACHAWO_007645</name>
</gene>
<dbReference type="AlphaFoldDB" id="A0ABD3Q5K1"/>
<dbReference type="SMART" id="SM00271">
    <property type="entry name" value="DnaJ"/>
    <property type="match status" value="1"/>
</dbReference>
<dbReference type="InterPro" id="IPR050817">
    <property type="entry name" value="DjlA_DnaK_co-chaperone"/>
</dbReference>
<comment type="caution">
    <text evidence="5">The sequence shown here is derived from an EMBL/GenBank/DDBJ whole genome shotgun (WGS) entry which is preliminary data.</text>
</comment>
<feature type="region of interest" description="Disordered" evidence="2">
    <location>
        <begin position="147"/>
        <end position="174"/>
    </location>
</feature>
<evidence type="ECO:0000256" key="2">
    <source>
        <dbReference type="SAM" id="MobiDB-lite"/>
    </source>
</evidence>
<dbReference type="EMBL" id="JALLPJ020000340">
    <property type="protein sequence ID" value="KAL3794871.1"/>
    <property type="molecule type" value="Genomic_DNA"/>
</dbReference>
<reference evidence="5 6" key="1">
    <citation type="submission" date="2024-10" db="EMBL/GenBank/DDBJ databases">
        <title>Updated reference genomes for cyclostephanoid diatoms.</title>
        <authorList>
            <person name="Roberts W.R."/>
            <person name="Alverson A.J."/>
        </authorList>
    </citation>
    <scope>NUCLEOTIDE SEQUENCE [LARGE SCALE GENOMIC DNA]</scope>
    <source>
        <strain evidence="5 6">AJA010-31</strain>
    </source>
</reference>
<dbReference type="Gene3D" id="1.10.287.110">
    <property type="entry name" value="DnaJ domain"/>
    <property type="match status" value="1"/>
</dbReference>
<feature type="chain" id="PRO_5044897187" description="J domain-containing protein" evidence="3">
    <location>
        <begin position="30"/>
        <end position="506"/>
    </location>
</feature>
<dbReference type="CDD" id="cd06257">
    <property type="entry name" value="DnaJ"/>
    <property type="match status" value="1"/>
</dbReference>
<feature type="region of interest" description="Disordered" evidence="2">
    <location>
        <begin position="343"/>
        <end position="485"/>
    </location>
</feature>
<feature type="compositionally biased region" description="Polar residues" evidence="2">
    <location>
        <begin position="456"/>
        <end position="466"/>
    </location>
</feature>
<accession>A0ABD3Q5K1</accession>
<evidence type="ECO:0000259" key="4">
    <source>
        <dbReference type="PROSITE" id="PS50076"/>
    </source>
</evidence>
<evidence type="ECO:0000313" key="6">
    <source>
        <dbReference type="Proteomes" id="UP001530400"/>
    </source>
</evidence>
<protein>
    <recommendedName>
        <fullName evidence="4">J domain-containing protein</fullName>
    </recommendedName>
</protein>
<sequence length="506" mass="55949">MIRVERHVHRSLVSVLILLISISDFKCEGFSITSRAQALTKYGSSRYNTRHQRLQRTALQMAKSKPPPLPKTNDPFILLGLDPANPPTNPTDIKRAFRKRAMIYHPDVLTSTDSSEEERRIASEDFAKINAAYEMLTGGGAAAAASSSNAKKTSSGGYNYHPPPHRSGSYKTKSTNWEDFMPNYEKEDSMYDAGGDSFGAIFSDLMKGVAVGAAGLAGSRGGIMNDLIEFLESNVDGFSSGYDDDTSLERVLSTGSYDEVANEMDEIDVLVTSLEKKLSSVQDEVMQLQADLGYATKYSEKIDLEERIAELKAREKVVSGYLKKGRSRLVRLRERYKELVVQGRGGRGYDTNRSTSNSRKDATGRTASSTSYESTPSTSPSSSASSSTESKSWRTEGFGGAGRRSSSSRRSSRRSGVASENDSDNKYQSSPNQERKTTQQSSLDESSSGSYDADRSTLTSSRTESWTPPHRRTQSTTQQIAEEKRRLRELKVDDEIEKLKREMGNI</sequence>
<feature type="compositionally biased region" description="Low complexity" evidence="2">
    <location>
        <begin position="147"/>
        <end position="157"/>
    </location>
</feature>
<feature type="coiled-coil region" evidence="1">
    <location>
        <begin position="271"/>
        <end position="314"/>
    </location>
</feature>
<feature type="compositionally biased region" description="Low complexity" evidence="2">
    <location>
        <begin position="441"/>
        <end position="450"/>
    </location>
</feature>
<evidence type="ECO:0000256" key="3">
    <source>
        <dbReference type="SAM" id="SignalP"/>
    </source>
</evidence>
<keyword evidence="6" id="KW-1185">Reference proteome</keyword>
<feature type="domain" description="J" evidence="4">
    <location>
        <begin position="74"/>
        <end position="141"/>
    </location>
</feature>
<feature type="signal peptide" evidence="3">
    <location>
        <begin position="1"/>
        <end position="29"/>
    </location>
</feature>
<dbReference type="InterPro" id="IPR001623">
    <property type="entry name" value="DnaJ_domain"/>
</dbReference>
<evidence type="ECO:0000256" key="1">
    <source>
        <dbReference type="SAM" id="Coils"/>
    </source>
</evidence>
<feature type="compositionally biased region" description="Low complexity" evidence="2">
    <location>
        <begin position="366"/>
        <end position="390"/>
    </location>
</feature>
<dbReference type="Pfam" id="PF00226">
    <property type="entry name" value="DnaJ"/>
    <property type="match status" value="1"/>
</dbReference>
<proteinExistence type="predicted"/>
<evidence type="ECO:0000313" key="5">
    <source>
        <dbReference type="EMBL" id="KAL3794871.1"/>
    </source>
</evidence>
<keyword evidence="1" id="KW-0175">Coiled coil</keyword>
<dbReference type="PANTHER" id="PTHR24074">
    <property type="entry name" value="CO-CHAPERONE PROTEIN DJLA"/>
    <property type="match status" value="1"/>
</dbReference>